<dbReference type="GO" id="GO:0070545">
    <property type="term" value="C:PeBoW complex"/>
    <property type="evidence" value="ECO:0007669"/>
    <property type="project" value="TreeGrafter"/>
</dbReference>
<comment type="caution">
    <text evidence="2">The sequence shown here is derived from an EMBL/GenBank/DDBJ whole genome shotgun (WGS) entry which is preliminary data.</text>
</comment>
<reference evidence="2" key="1">
    <citation type="journal article" date="2023" name="G3 (Bethesda)">
        <title>Whole genome assemblies of Zophobas morio and Tenebrio molitor.</title>
        <authorList>
            <person name="Kaur S."/>
            <person name="Stinson S.A."/>
            <person name="diCenzo G.C."/>
        </authorList>
    </citation>
    <scope>NUCLEOTIDE SEQUENCE</scope>
    <source>
        <strain evidence="2">QUZm001</strain>
    </source>
</reference>
<organism evidence="2 3">
    <name type="scientific">Zophobas morio</name>
    <dbReference type="NCBI Taxonomy" id="2755281"/>
    <lineage>
        <taxon>Eukaryota</taxon>
        <taxon>Metazoa</taxon>
        <taxon>Ecdysozoa</taxon>
        <taxon>Arthropoda</taxon>
        <taxon>Hexapoda</taxon>
        <taxon>Insecta</taxon>
        <taxon>Pterygota</taxon>
        <taxon>Neoptera</taxon>
        <taxon>Endopterygota</taxon>
        <taxon>Coleoptera</taxon>
        <taxon>Polyphaga</taxon>
        <taxon>Cucujiformia</taxon>
        <taxon>Tenebrionidae</taxon>
        <taxon>Zophobas</taxon>
    </lineage>
</organism>
<dbReference type="Proteomes" id="UP001168821">
    <property type="component" value="Unassembled WGS sequence"/>
</dbReference>
<dbReference type="InterPro" id="IPR010613">
    <property type="entry name" value="PES"/>
</dbReference>
<evidence type="ECO:0000313" key="3">
    <source>
        <dbReference type="Proteomes" id="UP001168821"/>
    </source>
</evidence>
<name>A0AA38HJJ5_9CUCU</name>
<sequence length="244" mass="28803">MGKRLKFAQRGAANTYISRTQALRKLQLSLSDFRRLCILKGIYPRVPSNFKHLKKTSTFYFRKDIKFLSHEPLLRKFREIKAFTSKIRRALGKGDKNTVERLRENKPVYTIDHLVKERYPTFLDALRDLDDALCLVFLFRIMPRSNKIKGNLVSLCDTLSREFMNYVIYTNSLRKTFLSIKGIYYQVEIMGQTITWITPYLFKQKIPEDVDFHVMLNFLEFYATALGFVNCHLFQSLGLKYPPE</sequence>
<evidence type="ECO:0000313" key="2">
    <source>
        <dbReference type="EMBL" id="KAJ3634469.1"/>
    </source>
</evidence>
<proteinExistence type="predicted"/>
<dbReference type="AlphaFoldDB" id="A0AA38HJJ5"/>
<dbReference type="GO" id="GO:0000463">
    <property type="term" value="P:maturation of LSU-rRNA from tricistronic rRNA transcript (SSU-rRNA, 5.8S rRNA, LSU-rRNA)"/>
    <property type="evidence" value="ECO:0007669"/>
    <property type="project" value="TreeGrafter"/>
</dbReference>
<protein>
    <recommendedName>
        <fullName evidence="4">Pescadillo-like protein</fullName>
    </recommendedName>
</protein>
<dbReference type="EMBL" id="JALNTZ010000472">
    <property type="protein sequence ID" value="KAJ3634469.1"/>
    <property type="molecule type" value="Genomic_DNA"/>
</dbReference>
<evidence type="ECO:0000256" key="1">
    <source>
        <dbReference type="ARBA" id="ARBA00004123"/>
    </source>
</evidence>
<dbReference type="Pfam" id="PF06732">
    <property type="entry name" value="Pescadillo_N"/>
    <property type="match status" value="1"/>
</dbReference>
<accession>A0AA38HJJ5</accession>
<keyword evidence="3" id="KW-1185">Reference proteome</keyword>
<dbReference type="PANTHER" id="PTHR12221:SF6">
    <property type="entry name" value="PESCADILLO HOMOLOG"/>
    <property type="match status" value="1"/>
</dbReference>
<comment type="subcellular location">
    <subcellularLocation>
        <location evidence="1">Nucleus</location>
    </subcellularLocation>
</comment>
<evidence type="ECO:0008006" key="4">
    <source>
        <dbReference type="Google" id="ProtNLM"/>
    </source>
</evidence>
<dbReference type="PANTHER" id="PTHR12221">
    <property type="entry name" value="PESCADILLO - RELATED"/>
    <property type="match status" value="1"/>
</dbReference>
<dbReference type="GO" id="GO:0003723">
    <property type="term" value="F:RNA binding"/>
    <property type="evidence" value="ECO:0007669"/>
    <property type="project" value="TreeGrafter"/>
</dbReference>
<gene>
    <name evidence="2" type="ORF">Zmor_016465</name>
</gene>